<dbReference type="RefSeq" id="WP_102198747.1">
    <property type="nucleotide sequence ID" value="NZ_PNHQ01000002.1"/>
</dbReference>
<reference evidence="1 2" key="1">
    <citation type="submission" date="2017-09" db="EMBL/GenBank/DDBJ databases">
        <title>Bacterial strain isolated from the female urinary microbiota.</title>
        <authorList>
            <person name="Thomas-White K."/>
            <person name="Kumar N."/>
            <person name="Forster S."/>
            <person name="Putonti C."/>
            <person name="Lawley T."/>
            <person name="Wolfe A.J."/>
        </authorList>
    </citation>
    <scope>NUCLEOTIDE SEQUENCE [LARGE SCALE GENOMIC DNA]</scope>
    <source>
        <strain evidence="1 2">UMB0240</strain>
    </source>
</reference>
<dbReference type="Proteomes" id="UP000235701">
    <property type="component" value="Unassembled WGS sequence"/>
</dbReference>
<accession>A0A2N6UFY0</accession>
<gene>
    <name evidence="1" type="ORF">CJ191_01300</name>
</gene>
<evidence type="ECO:0000313" key="1">
    <source>
        <dbReference type="EMBL" id="PMC80472.1"/>
    </source>
</evidence>
<organism evidence="1 2">
    <name type="scientific">Aerococcus viridans</name>
    <dbReference type="NCBI Taxonomy" id="1377"/>
    <lineage>
        <taxon>Bacteria</taxon>
        <taxon>Bacillati</taxon>
        <taxon>Bacillota</taxon>
        <taxon>Bacilli</taxon>
        <taxon>Lactobacillales</taxon>
        <taxon>Aerococcaceae</taxon>
        <taxon>Aerococcus</taxon>
    </lineage>
</organism>
<comment type="caution">
    <text evidence="1">The sequence shown here is derived from an EMBL/GenBank/DDBJ whole genome shotgun (WGS) entry which is preliminary data.</text>
</comment>
<proteinExistence type="predicted"/>
<dbReference type="AlphaFoldDB" id="A0A2N6UFY0"/>
<sequence>MRGIYDLDNQQFYPDDRSIDFNIIETRYATVSANSREEAEEIYRENPDDYQDVKSKVEVYK</sequence>
<keyword evidence="2" id="KW-1185">Reference proteome</keyword>
<protein>
    <submittedName>
        <fullName evidence="1">Uncharacterized protein</fullName>
    </submittedName>
</protein>
<name>A0A2N6UFY0_9LACT</name>
<evidence type="ECO:0000313" key="2">
    <source>
        <dbReference type="Proteomes" id="UP000235701"/>
    </source>
</evidence>
<dbReference type="EMBL" id="PNHQ01000002">
    <property type="protein sequence ID" value="PMC80472.1"/>
    <property type="molecule type" value="Genomic_DNA"/>
</dbReference>